<dbReference type="eggNOG" id="ENOG5032VR9">
    <property type="taxonomic scope" value="Bacteria"/>
</dbReference>
<keyword evidence="1" id="KW-0732">Signal</keyword>
<keyword evidence="4" id="KW-1185">Reference proteome</keyword>
<feature type="chain" id="PRO_5002827705" description="DUF4168 domain-containing protein" evidence="1">
    <location>
        <begin position="32"/>
        <end position="154"/>
    </location>
</feature>
<evidence type="ECO:0000259" key="2">
    <source>
        <dbReference type="Pfam" id="PF13767"/>
    </source>
</evidence>
<reference evidence="3 4" key="1">
    <citation type="submission" date="2008-07" db="EMBL/GenBank/DDBJ databases">
        <authorList>
            <person name="Tandeau de Marsac N."/>
            <person name="Ferriera S."/>
            <person name="Johnson J."/>
            <person name="Kravitz S."/>
            <person name="Beeson K."/>
            <person name="Sutton G."/>
            <person name="Rogers Y.-H."/>
            <person name="Friedman R."/>
            <person name="Frazier M."/>
            <person name="Venter J.C."/>
        </authorList>
    </citation>
    <scope>NUCLEOTIDE SEQUENCE [LARGE SCALE GENOMIC DNA]</scope>
    <source>
        <strain evidence="3 4">PCC 7420</strain>
    </source>
</reference>
<name>B4W288_9CYAN</name>
<dbReference type="PROSITE" id="PS51257">
    <property type="entry name" value="PROKAR_LIPOPROTEIN"/>
    <property type="match status" value="1"/>
</dbReference>
<proteinExistence type="predicted"/>
<dbReference type="Proteomes" id="UP000003835">
    <property type="component" value="Unassembled WGS sequence"/>
</dbReference>
<dbReference type="Pfam" id="PF13767">
    <property type="entry name" value="DUF4168"/>
    <property type="match status" value="1"/>
</dbReference>
<organism evidence="3 4">
    <name type="scientific">Coleofasciculus chthonoplastes PCC 7420</name>
    <dbReference type="NCBI Taxonomy" id="118168"/>
    <lineage>
        <taxon>Bacteria</taxon>
        <taxon>Bacillati</taxon>
        <taxon>Cyanobacteriota</taxon>
        <taxon>Cyanophyceae</taxon>
        <taxon>Coleofasciculales</taxon>
        <taxon>Coleofasciculaceae</taxon>
        <taxon>Coleofasciculus</taxon>
    </lineage>
</organism>
<dbReference type="STRING" id="118168.MC7420_2383"/>
<dbReference type="EMBL" id="DS989870">
    <property type="protein sequence ID" value="EDX71717.1"/>
    <property type="molecule type" value="Genomic_DNA"/>
</dbReference>
<feature type="domain" description="DUF4168" evidence="2">
    <location>
        <begin position="50"/>
        <end position="143"/>
    </location>
</feature>
<accession>B4W288</accession>
<evidence type="ECO:0000313" key="4">
    <source>
        <dbReference type="Proteomes" id="UP000003835"/>
    </source>
</evidence>
<dbReference type="HOGENOM" id="CLU_123293_1_0_3"/>
<dbReference type="AlphaFoldDB" id="B4W288"/>
<feature type="signal peptide" evidence="1">
    <location>
        <begin position="1"/>
        <end position="31"/>
    </location>
</feature>
<gene>
    <name evidence="3" type="ORF">MC7420_2383</name>
</gene>
<evidence type="ECO:0000256" key="1">
    <source>
        <dbReference type="SAM" id="SignalP"/>
    </source>
</evidence>
<protein>
    <recommendedName>
        <fullName evidence="2">DUF4168 domain-containing protein</fullName>
    </recommendedName>
</protein>
<sequence>MPIQARSRTYRISWTSCVTALALILSGCASNSTPEASPTISPLPPETITEEEIRNYAKALLAIENSRQTAFSEIQQQINQDQIPNITCTQPDSLKELPSDVQGIAVNYCNKAKEIGESQGFNMAQFNAITNTAQLDPDLQRQIQNQLIRLKRSL</sequence>
<dbReference type="InterPro" id="IPR025433">
    <property type="entry name" value="DUF4168"/>
</dbReference>
<evidence type="ECO:0000313" key="3">
    <source>
        <dbReference type="EMBL" id="EDX71717.1"/>
    </source>
</evidence>